<dbReference type="SUPFAM" id="SSF52047">
    <property type="entry name" value="RNI-like"/>
    <property type="match status" value="1"/>
</dbReference>
<sequence length="519" mass="57963">MNSPYEDILHTNTVPSDAECQKIRDLLVGPRAEIAALTDEIVATQAWLDELSRKRAVLTEFVDAHLKLVSPIRRLPADVMQEIFVACLPSGQNSVMSEQDAPLLLCHICRAWRSLALSTPLLWASFHIVLPSMDEMPSMNETVNEWLCRSGILPLSISVAAPRHYEYDLSTFLQTLIGFSPRWNHIRFNLRTYNFFSPLALLSPADVPILQTLVLKGFNWTSDTPGTPNNHLGFMGTSSLRSLQIPTGPLTSTLLSHWGNLRRLSFRNSTAVVSADEALTILRKCPLLEMLSLHLTGGNVPPVTPCHMEYLRDLNVVAHSTMPTSNIFQHIIAPNLAHLEYRSSIAGSDLPFTAMLSSSRSLEGLSLKSRVPTTSLVHTLALIPNLRRLLLNEPVLPSGEYDPLFMSLLNRPAPEAGGVLCPNLERIDLMLSCVADQALLEFIQTRVDPSFGTAPRLSKVRVSFQREQEIDIIPPLRGLIDEGLEVSLKYLELRGRQYSPSDALERHDQDWFPSPDFWS</sequence>
<dbReference type="EMBL" id="JARJLG010000233">
    <property type="protein sequence ID" value="KAJ7724943.1"/>
    <property type="molecule type" value="Genomic_DNA"/>
</dbReference>
<keyword evidence="2" id="KW-1185">Reference proteome</keyword>
<evidence type="ECO:0000313" key="1">
    <source>
        <dbReference type="EMBL" id="KAJ7724943.1"/>
    </source>
</evidence>
<dbReference type="Proteomes" id="UP001215280">
    <property type="component" value="Unassembled WGS sequence"/>
</dbReference>
<evidence type="ECO:0008006" key="3">
    <source>
        <dbReference type="Google" id="ProtNLM"/>
    </source>
</evidence>
<name>A0AAD7MNC1_9AGAR</name>
<comment type="caution">
    <text evidence="1">The sequence shown here is derived from an EMBL/GenBank/DDBJ whole genome shotgun (WGS) entry which is preliminary data.</text>
</comment>
<gene>
    <name evidence="1" type="ORF">DFH07DRAFT_854467</name>
</gene>
<organism evidence="1 2">
    <name type="scientific">Mycena maculata</name>
    <dbReference type="NCBI Taxonomy" id="230809"/>
    <lineage>
        <taxon>Eukaryota</taxon>
        <taxon>Fungi</taxon>
        <taxon>Dikarya</taxon>
        <taxon>Basidiomycota</taxon>
        <taxon>Agaricomycotina</taxon>
        <taxon>Agaricomycetes</taxon>
        <taxon>Agaricomycetidae</taxon>
        <taxon>Agaricales</taxon>
        <taxon>Marasmiineae</taxon>
        <taxon>Mycenaceae</taxon>
        <taxon>Mycena</taxon>
    </lineage>
</organism>
<reference evidence="1" key="1">
    <citation type="submission" date="2023-03" db="EMBL/GenBank/DDBJ databases">
        <title>Massive genome expansion in bonnet fungi (Mycena s.s.) driven by repeated elements and novel gene families across ecological guilds.</title>
        <authorList>
            <consortium name="Lawrence Berkeley National Laboratory"/>
            <person name="Harder C.B."/>
            <person name="Miyauchi S."/>
            <person name="Viragh M."/>
            <person name="Kuo A."/>
            <person name="Thoen E."/>
            <person name="Andreopoulos B."/>
            <person name="Lu D."/>
            <person name="Skrede I."/>
            <person name="Drula E."/>
            <person name="Henrissat B."/>
            <person name="Morin E."/>
            <person name="Kohler A."/>
            <person name="Barry K."/>
            <person name="LaButti K."/>
            <person name="Morin E."/>
            <person name="Salamov A."/>
            <person name="Lipzen A."/>
            <person name="Mereny Z."/>
            <person name="Hegedus B."/>
            <person name="Baldrian P."/>
            <person name="Stursova M."/>
            <person name="Weitz H."/>
            <person name="Taylor A."/>
            <person name="Grigoriev I.V."/>
            <person name="Nagy L.G."/>
            <person name="Martin F."/>
            <person name="Kauserud H."/>
        </authorList>
    </citation>
    <scope>NUCLEOTIDE SEQUENCE</scope>
    <source>
        <strain evidence="1">CBHHK188m</strain>
    </source>
</reference>
<protein>
    <recommendedName>
        <fullName evidence="3">F-box domain-containing protein</fullName>
    </recommendedName>
</protein>
<dbReference type="InterPro" id="IPR032675">
    <property type="entry name" value="LRR_dom_sf"/>
</dbReference>
<accession>A0AAD7MNC1</accession>
<proteinExistence type="predicted"/>
<evidence type="ECO:0000313" key="2">
    <source>
        <dbReference type="Proteomes" id="UP001215280"/>
    </source>
</evidence>
<dbReference type="Gene3D" id="3.80.10.10">
    <property type="entry name" value="Ribonuclease Inhibitor"/>
    <property type="match status" value="1"/>
</dbReference>
<dbReference type="AlphaFoldDB" id="A0AAD7MNC1"/>